<dbReference type="EMBL" id="FNEZ01000002">
    <property type="protein sequence ID" value="SDJ77711.1"/>
    <property type="molecule type" value="Genomic_DNA"/>
</dbReference>
<dbReference type="Proteomes" id="UP000199580">
    <property type="component" value="Unassembled WGS sequence"/>
</dbReference>
<dbReference type="InterPro" id="IPR036412">
    <property type="entry name" value="HAD-like_sf"/>
</dbReference>
<reference evidence="1 2" key="1">
    <citation type="submission" date="2016-10" db="EMBL/GenBank/DDBJ databases">
        <authorList>
            <person name="de Groot N.N."/>
        </authorList>
    </citation>
    <scope>NUCLEOTIDE SEQUENCE [LARGE SCALE GENOMIC DNA]</scope>
    <source>
        <strain evidence="1 2">CGMCC 1.10076</strain>
    </source>
</reference>
<dbReference type="AlphaFoldDB" id="A0A1G8WHM5"/>
<evidence type="ECO:0000313" key="1">
    <source>
        <dbReference type="EMBL" id="SDJ77711.1"/>
    </source>
</evidence>
<evidence type="ECO:0008006" key="3">
    <source>
        <dbReference type="Google" id="ProtNLM"/>
    </source>
</evidence>
<evidence type="ECO:0000313" key="2">
    <source>
        <dbReference type="Proteomes" id="UP000199580"/>
    </source>
</evidence>
<dbReference type="RefSeq" id="WP_091394094.1">
    <property type="nucleotide sequence ID" value="NZ_BKAI01000004.1"/>
</dbReference>
<organism evidence="1 2">
    <name type="scientific">Flavobacterium noncentrifugens</name>
    <dbReference type="NCBI Taxonomy" id="1128970"/>
    <lineage>
        <taxon>Bacteria</taxon>
        <taxon>Pseudomonadati</taxon>
        <taxon>Bacteroidota</taxon>
        <taxon>Flavobacteriia</taxon>
        <taxon>Flavobacteriales</taxon>
        <taxon>Flavobacteriaceae</taxon>
        <taxon>Flavobacterium</taxon>
    </lineage>
</organism>
<sequence length="301" mass="33873">MNTNLTKISDVVLDFDGTCTQIQVIYQAYLNDYFQNLIDFLQVNYADVSITSDEWQAAQQQIREHSPSAGWMLAGCPSAPAAADPYILADESAKFLLRKKEIYVSIPADINARAYAANPAPWRDDVYETINRLIENGIDIHFVSNSGTKMINGRLQELFEGVAGVPKKINVQSDAAKFKICELAWDNETVAKDNRILFNCLAPVAWGNHESVTRPIYIRRGAYFEAICKVFNNNLQKLKSTVFCGDIWEMDLAMPHALGANVHLLDRAHPFETYNFELKAVSNYGNFGKSGKNFSSLLEWL</sequence>
<dbReference type="OrthoDB" id="5493018at2"/>
<protein>
    <recommendedName>
        <fullName evidence="3">Haloacid dehalogenase-like hydrolase</fullName>
    </recommendedName>
</protein>
<dbReference type="SUPFAM" id="SSF56784">
    <property type="entry name" value="HAD-like"/>
    <property type="match status" value="1"/>
</dbReference>
<gene>
    <name evidence="1" type="ORF">SAMN04487935_1822</name>
</gene>
<keyword evidence="2" id="KW-1185">Reference proteome</keyword>
<dbReference type="STRING" id="1128970.SAMN04487935_1822"/>
<accession>A0A1G8WHM5</accession>
<name>A0A1G8WHM5_9FLAO</name>
<proteinExistence type="predicted"/>